<dbReference type="Pfam" id="PF26304">
    <property type="entry name" value="FliMN_C_rel"/>
    <property type="match status" value="1"/>
</dbReference>
<evidence type="ECO:0000256" key="1">
    <source>
        <dbReference type="ARBA" id="ARBA00009226"/>
    </source>
</evidence>
<dbReference type="GO" id="GO:0050918">
    <property type="term" value="P:positive chemotaxis"/>
    <property type="evidence" value="ECO:0007669"/>
    <property type="project" value="TreeGrafter"/>
</dbReference>
<dbReference type="AlphaFoldDB" id="A0AAW7CUL8"/>
<dbReference type="RefSeq" id="WP_286039271.1">
    <property type="nucleotide sequence ID" value="NZ_JASVWJ010000010.1"/>
</dbReference>
<dbReference type="Pfam" id="PF01052">
    <property type="entry name" value="FliMN_C"/>
    <property type="match status" value="1"/>
</dbReference>
<evidence type="ECO:0000313" key="5">
    <source>
        <dbReference type="Proteomes" id="UP001224739"/>
    </source>
</evidence>
<comment type="similarity">
    <text evidence="1">Belongs to the FliN/MopA/SpaO family.</text>
</comment>
<keyword evidence="4" id="KW-0966">Cell projection</keyword>
<accession>A0AAW7CUL8</accession>
<proteinExistence type="inferred from homology"/>
<comment type="caution">
    <text evidence="4">The sequence shown here is derived from an EMBL/GenBank/DDBJ whole genome shotgun (WGS) entry which is preliminary data.</text>
</comment>
<dbReference type="InterPro" id="IPR058805">
    <property type="entry name" value="SpaO_FliMN_C_rel"/>
</dbReference>
<sequence length="313" mass="35002">MNTPLENENYEGSAMKYLSASFDSLPTDISSYYFHIKGENTLATFSGFILVNTVMTKIYPEKNIDWTQVPASYLCAFLLEKFSKITLPFAQEPMSLKVNTVCLGKSADIRYPVVNSDIGELFINEINGKFQWMSISEKKIGAIADFYWGSSQISLSLLKSALQGDILLIKTVSPILVIGQKKWMKFEWKGENSVELNEMFDPEKTDLDDLIQLHQKNVDDHNDDILPTLEHDNSVNLQSISTIPVTVSFLLASKTLLIEQIEALAPGDKIELPENAYQNIIVKVNGISVASGELVKVGDNFAVEIQRSFSAQE</sequence>
<protein>
    <submittedName>
        <fullName evidence="4">FliM/FliN family flagellar motor switch protein</fullName>
    </submittedName>
</protein>
<gene>
    <name evidence="4" type="ORF">QSH02_13260</name>
</gene>
<feature type="domain" description="Flagellar motor switch protein FliN-like C-terminal" evidence="2">
    <location>
        <begin position="239"/>
        <end position="307"/>
    </location>
</feature>
<dbReference type="GO" id="GO:0071978">
    <property type="term" value="P:bacterial-type flagellum-dependent swarming motility"/>
    <property type="evidence" value="ECO:0007669"/>
    <property type="project" value="TreeGrafter"/>
</dbReference>
<dbReference type="InterPro" id="IPR001543">
    <property type="entry name" value="FliN-like_C"/>
</dbReference>
<keyword evidence="4" id="KW-0282">Flagellum</keyword>
<name>A0AAW7CUL8_9GAMM</name>
<dbReference type="Proteomes" id="UP001224739">
    <property type="component" value="Unassembled WGS sequence"/>
</dbReference>
<dbReference type="EMBL" id="JASVWL010000010">
    <property type="protein sequence ID" value="MDL5355802.1"/>
    <property type="molecule type" value="Genomic_DNA"/>
</dbReference>
<dbReference type="GeneID" id="83613469"/>
<dbReference type="Gene3D" id="2.30.330.10">
    <property type="entry name" value="SpoA-like"/>
    <property type="match status" value="1"/>
</dbReference>
<evidence type="ECO:0000259" key="2">
    <source>
        <dbReference type="Pfam" id="PF01052"/>
    </source>
</evidence>
<evidence type="ECO:0000313" key="4">
    <source>
        <dbReference type="EMBL" id="MDL5355802.1"/>
    </source>
</evidence>
<feature type="domain" description="SpaO FliM/N C-terminal related" evidence="3">
    <location>
        <begin position="144"/>
        <end position="192"/>
    </location>
</feature>
<keyword evidence="4" id="KW-0969">Cilium</keyword>
<organism evidence="4 5">
    <name type="scientific">Proteus faecis</name>
    <dbReference type="NCBI Taxonomy" id="2050967"/>
    <lineage>
        <taxon>Bacteria</taxon>
        <taxon>Pseudomonadati</taxon>
        <taxon>Pseudomonadota</taxon>
        <taxon>Gammaproteobacteria</taxon>
        <taxon>Enterobacterales</taxon>
        <taxon>Morganellaceae</taxon>
        <taxon>Proteus</taxon>
    </lineage>
</organism>
<reference evidence="4" key="1">
    <citation type="submission" date="2023-06" db="EMBL/GenBank/DDBJ databases">
        <title>Acute promotion of culturable opportunistic pathogens and persistent increase of antibiotic resistance following antibiotic exposure in mouse gut microbiota.</title>
        <authorList>
            <person name="Li L."/>
            <person name="Wang B."/>
            <person name="Sun Y."/>
            <person name="Wang M."/>
            <person name="Xu H."/>
        </authorList>
    </citation>
    <scope>NUCLEOTIDE SEQUENCE</scope>
    <source>
        <strain evidence="4">EPA10_1</strain>
    </source>
</reference>
<dbReference type="PANTHER" id="PTHR30034">
    <property type="entry name" value="FLAGELLAR MOTOR SWITCH PROTEIN FLIM"/>
    <property type="match status" value="1"/>
</dbReference>
<evidence type="ECO:0000259" key="3">
    <source>
        <dbReference type="Pfam" id="PF26304"/>
    </source>
</evidence>
<dbReference type="SUPFAM" id="SSF101801">
    <property type="entry name" value="Surface presentation of antigens (SPOA)"/>
    <property type="match status" value="1"/>
</dbReference>
<dbReference type="InterPro" id="IPR036429">
    <property type="entry name" value="SpoA-like_sf"/>
</dbReference>
<dbReference type="PANTHER" id="PTHR30034:SF5">
    <property type="entry name" value="SECRETION SYSTEM APPARATUS PROTEIN SSAQ"/>
    <property type="match status" value="1"/>
</dbReference>